<dbReference type="GO" id="GO:0005886">
    <property type="term" value="C:plasma membrane"/>
    <property type="evidence" value="ECO:0007669"/>
    <property type="project" value="UniProtKB-SubCell"/>
</dbReference>
<feature type="transmembrane region" description="Helical" evidence="4">
    <location>
        <begin position="20"/>
        <end position="38"/>
    </location>
</feature>
<evidence type="ECO:0000313" key="5">
    <source>
        <dbReference type="EMBL" id="SHI09866.1"/>
    </source>
</evidence>
<dbReference type="SUPFAM" id="SSF56954">
    <property type="entry name" value="Outer membrane efflux proteins (OEP)"/>
    <property type="match status" value="1"/>
</dbReference>
<evidence type="ECO:0000256" key="4">
    <source>
        <dbReference type="SAM" id="Phobius"/>
    </source>
</evidence>
<keyword evidence="2 5" id="KW-0449">Lipoprotein</keyword>
<proteinExistence type="inferred from homology"/>
<sequence length="499" mass="53434">MREGQNARNGSGSAQAQSFAVLVVVVAVVAMAGCAAVGPDYSPPRPAVPEQWRNAEPAVASADSVRLERWWQVFDDAVLSDLMVRAIVANLDVEETLSRVEVTRLQRHQAGASQLPAIDAAGSAKKSENRTADGRSTGTESYSAGLNAGWEIDVFGGIRRRIEAADADYQASIEELHDVIAVLLAEVGLSYIDLRSSQSRLAVARADLVARQQSFELIEAASRAGREDELALAQARASLATAHAAIPVLESGVESVLNRLAVLLGEQVGALHRELGTAQPVPRAAALIAVGVPAEVVRQRPDIRRAERELAAETARVGVAEAARYPRFSLGGSIGLESLSLGDLLASPARSWSIGPAISWSMFDAGTLHDTVLIQDEVQRQALLRYESAVLAALEEVENALIAYAKEEQRQQWLGQALVAARSVSELAEQRYTGGLSDFSEVVDARRSLLSLEDQSVQSVAAASAELIRLYQALGGGWQTFDELAYQSRSTTLSGNRHD</sequence>
<dbReference type="OrthoDB" id="9783163at2"/>
<gene>
    <name evidence="5" type="ORF">SAMN02745124_03883</name>
</gene>
<keyword evidence="2 4" id="KW-0472">Membrane</keyword>
<evidence type="ECO:0000256" key="3">
    <source>
        <dbReference type="SAM" id="MobiDB-lite"/>
    </source>
</evidence>
<keyword evidence="4" id="KW-1133">Transmembrane helix</keyword>
<feature type="region of interest" description="Disordered" evidence="3">
    <location>
        <begin position="119"/>
        <end position="140"/>
    </location>
</feature>
<dbReference type="InterPro" id="IPR003423">
    <property type="entry name" value="OMP_efflux"/>
</dbReference>
<keyword evidence="2" id="KW-0564">Palmitate</keyword>
<keyword evidence="2 4" id="KW-0812">Transmembrane</keyword>
<evidence type="ECO:0000256" key="1">
    <source>
        <dbReference type="ARBA" id="ARBA00007613"/>
    </source>
</evidence>
<dbReference type="Pfam" id="PF02321">
    <property type="entry name" value="OEP"/>
    <property type="match status" value="2"/>
</dbReference>
<name>A0A1M5YD28_9BACT</name>
<reference evidence="5 6" key="1">
    <citation type="submission" date="2016-11" db="EMBL/GenBank/DDBJ databases">
        <authorList>
            <person name="Jaros S."/>
            <person name="Januszkiewicz K."/>
            <person name="Wedrychowicz H."/>
        </authorList>
    </citation>
    <scope>NUCLEOTIDE SEQUENCE [LARGE SCALE GENOMIC DNA]</scope>
    <source>
        <strain evidence="5 6">DSM 9705</strain>
    </source>
</reference>
<comment type="similarity">
    <text evidence="1 2">Belongs to the outer membrane factor (OMF) (TC 1.B.17) family.</text>
</comment>
<dbReference type="GO" id="GO:0015562">
    <property type="term" value="F:efflux transmembrane transporter activity"/>
    <property type="evidence" value="ECO:0007669"/>
    <property type="project" value="InterPro"/>
</dbReference>
<dbReference type="EMBL" id="FQXS01000033">
    <property type="protein sequence ID" value="SHI09866.1"/>
    <property type="molecule type" value="Genomic_DNA"/>
</dbReference>
<dbReference type="PANTHER" id="PTHR30203">
    <property type="entry name" value="OUTER MEMBRANE CATION EFFLUX PROTEIN"/>
    <property type="match status" value="1"/>
</dbReference>
<dbReference type="PANTHER" id="PTHR30203:SF31">
    <property type="entry name" value="RND EFFLUX SYSTEM, OUTER MEMBRANE LIPOPROTEIN, NODT"/>
    <property type="match status" value="1"/>
</dbReference>
<dbReference type="NCBIfam" id="TIGR01845">
    <property type="entry name" value="outer_NodT"/>
    <property type="match status" value="1"/>
</dbReference>
<dbReference type="Proteomes" id="UP000184139">
    <property type="component" value="Unassembled WGS sequence"/>
</dbReference>
<dbReference type="Gene3D" id="2.20.200.10">
    <property type="entry name" value="Outer membrane efflux proteins (OEP)"/>
    <property type="match status" value="1"/>
</dbReference>
<evidence type="ECO:0000313" key="6">
    <source>
        <dbReference type="Proteomes" id="UP000184139"/>
    </source>
</evidence>
<dbReference type="PROSITE" id="PS51257">
    <property type="entry name" value="PROKAR_LIPOPROTEIN"/>
    <property type="match status" value="1"/>
</dbReference>
<dbReference type="STRING" id="1121409.SAMN02745124_03883"/>
<protein>
    <submittedName>
        <fullName evidence="5">Efflux transporter, outer membrane factor (OMF) lipoprotein, NodT family</fullName>
    </submittedName>
</protein>
<accession>A0A1M5YD28</accession>
<keyword evidence="2" id="KW-1134">Transmembrane beta strand</keyword>
<dbReference type="RefSeq" id="WP_073378769.1">
    <property type="nucleotide sequence ID" value="NZ_FQXS01000033.1"/>
</dbReference>
<keyword evidence="6" id="KW-1185">Reference proteome</keyword>
<dbReference type="Gene3D" id="1.20.1600.10">
    <property type="entry name" value="Outer membrane efflux proteins (OEP)"/>
    <property type="match status" value="1"/>
</dbReference>
<dbReference type="AlphaFoldDB" id="A0A1M5YD28"/>
<evidence type="ECO:0000256" key="2">
    <source>
        <dbReference type="RuleBase" id="RU362097"/>
    </source>
</evidence>
<dbReference type="InterPro" id="IPR010131">
    <property type="entry name" value="MdtP/NodT-like"/>
</dbReference>
<comment type="subcellular location">
    <subcellularLocation>
        <location evidence="2">Cell membrane</location>
        <topology evidence="2">Lipid-anchor</topology>
    </subcellularLocation>
</comment>
<organism evidence="5 6">
    <name type="scientific">Desulfofustis glycolicus DSM 9705</name>
    <dbReference type="NCBI Taxonomy" id="1121409"/>
    <lineage>
        <taxon>Bacteria</taxon>
        <taxon>Pseudomonadati</taxon>
        <taxon>Thermodesulfobacteriota</taxon>
        <taxon>Desulfobulbia</taxon>
        <taxon>Desulfobulbales</taxon>
        <taxon>Desulfocapsaceae</taxon>
        <taxon>Desulfofustis</taxon>
    </lineage>
</organism>